<dbReference type="AlphaFoldDB" id="A0A4Y2E2R1"/>
<sequence>MARKLTKKYVNIPPILRPSGLVFSCEDKADVFRNALEESFQENIEPYDDNFIENVENEIDDYFFTNNIPSPAPLSSPAEILAIIAKLNIRKTSGPDKIPNKALKLLTPNALTFLTKIFNKCLTFNHFPLRWKQANIIMLSKPGKDPKFPQS</sequence>
<protein>
    <recommendedName>
        <fullName evidence="3">RNA-directed DNA polymerase from mobile element jockey</fullName>
    </recommendedName>
</protein>
<dbReference type="Proteomes" id="UP000499080">
    <property type="component" value="Unassembled WGS sequence"/>
</dbReference>
<accession>A0A4Y2E2R1</accession>
<organism evidence="1 2">
    <name type="scientific">Araneus ventricosus</name>
    <name type="common">Orbweaver spider</name>
    <name type="synonym">Epeira ventricosa</name>
    <dbReference type="NCBI Taxonomy" id="182803"/>
    <lineage>
        <taxon>Eukaryota</taxon>
        <taxon>Metazoa</taxon>
        <taxon>Ecdysozoa</taxon>
        <taxon>Arthropoda</taxon>
        <taxon>Chelicerata</taxon>
        <taxon>Arachnida</taxon>
        <taxon>Araneae</taxon>
        <taxon>Araneomorphae</taxon>
        <taxon>Entelegynae</taxon>
        <taxon>Araneoidea</taxon>
        <taxon>Araneidae</taxon>
        <taxon>Araneus</taxon>
    </lineage>
</organism>
<dbReference type="OrthoDB" id="6433544at2759"/>
<dbReference type="PANTHER" id="PTHR19446">
    <property type="entry name" value="REVERSE TRANSCRIPTASES"/>
    <property type="match status" value="1"/>
</dbReference>
<dbReference type="EMBL" id="BGPR01000475">
    <property type="protein sequence ID" value="GBM22164.1"/>
    <property type="molecule type" value="Genomic_DNA"/>
</dbReference>
<name>A0A4Y2E2R1_ARAVE</name>
<comment type="caution">
    <text evidence="1">The sequence shown here is derived from an EMBL/GenBank/DDBJ whole genome shotgun (WGS) entry which is preliminary data.</text>
</comment>
<reference evidence="1 2" key="1">
    <citation type="journal article" date="2019" name="Sci. Rep.">
        <title>Orb-weaving spider Araneus ventricosus genome elucidates the spidroin gene catalogue.</title>
        <authorList>
            <person name="Kono N."/>
            <person name="Nakamura H."/>
            <person name="Ohtoshi R."/>
            <person name="Moran D.A.P."/>
            <person name="Shinohara A."/>
            <person name="Yoshida Y."/>
            <person name="Fujiwara M."/>
            <person name="Mori M."/>
            <person name="Tomita M."/>
            <person name="Arakawa K."/>
        </authorList>
    </citation>
    <scope>NUCLEOTIDE SEQUENCE [LARGE SCALE GENOMIC DNA]</scope>
</reference>
<evidence type="ECO:0000313" key="2">
    <source>
        <dbReference type="Proteomes" id="UP000499080"/>
    </source>
</evidence>
<evidence type="ECO:0008006" key="3">
    <source>
        <dbReference type="Google" id="ProtNLM"/>
    </source>
</evidence>
<gene>
    <name evidence="1" type="ORF">AVEN_190821_1</name>
</gene>
<evidence type="ECO:0000313" key="1">
    <source>
        <dbReference type="EMBL" id="GBM22164.1"/>
    </source>
</evidence>
<keyword evidence="2" id="KW-1185">Reference proteome</keyword>
<proteinExistence type="predicted"/>